<dbReference type="Proteomes" id="UP000317650">
    <property type="component" value="Chromosome 10"/>
</dbReference>
<keyword evidence="2" id="KW-1185">Reference proteome</keyword>
<protein>
    <submittedName>
        <fullName evidence="1">Uncharacterized protein</fullName>
    </submittedName>
</protein>
<evidence type="ECO:0000313" key="2">
    <source>
        <dbReference type="Proteomes" id="UP000317650"/>
    </source>
</evidence>
<sequence>MSCKDLILGFRAVSTLENINLGTLWGEGKGRGRCIERAKRGVEEGDGGCRGRSKIMERGLLGLTGGGDCER</sequence>
<proteinExistence type="predicted"/>
<evidence type="ECO:0000313" key="1">
    <source>
        <dbReference type="EMBL" id="THU52163.1"/>
    </source>
</evidence>
<name>A0A4S8ITU6_MUSBA</name>
<dbReference type="AlphaFoldDB" id="A0A4S8ITU6"/>
<organism evidence="1 2">
    <name type="scientific">Musa balbisiana</name>
    <name type="common">Banana</name>
    <dbReference type="NCBI Taxonomy" id="52838"/>
    <lineage>
        <taxon>Eukaryota</taxon>
        <taxon>Viridiplantae</taxon>
        <taxon>Streptophyta</taxon>
        <taxon>Embryophyta</taxon>
        <taxon>Tracheophyta</taxon>
        <taxon>Spermatophyta</taxon>
        <taxon>Magnoliopsida</taxon>
        <taxon>Liliopsida</taxon>
        <taxon>Zingiberales</taxon>
        <taxon>Musaceae</taxon>
        <taxon>Musa</taxon>
    </lineage>
</organism>
<accession>A0A4S8ITU6</accession>
<dbReference type="EMBL" id="PYDT01000008">
    <property type="protein sequence ID" value="THU52163.1"/>
    <property type="molecule type" value="Genomic_DNA"/>
</dbReference>
<comment type="caution">
    <text evidence="1">The sequence shown here is derived from an EMBL/GenBank/DDBJ whole genome shotgun (WGS) entry which is preliminary data.</text>
</comment>
<gene>
    <name evidence="1" type="ORF">C4D60_Mb10t01090</name>
</gene>
<reference evidence="1 2" key="1">
    <citation type="journal article" date="2019" name="Nat. Plants">
        <title>Genome sequencing of Musa balbisiana reveals subgenome evolution and function divergence in polyploid bananas.</title>
        <authorList>
            <person name="Yao X."/>
        </authorList>
    </citation>
    <scope>NUCLEOTIDE SEQUENCE [LARGE SCALE GENOMIC DNA]</scope>
    <source>
        <strain evidence="2">cv. DH-PKW</strain>
        <tissue evidence="1">Leaves</tissue>
    </source>
</reference>